<dbReference type="STRING" id="929558.SMGD1_0857"/>
<name>B6BM40_SULGG</name>
<comment type="caution">
    <text evidence="2">The sequence shown here is derived from an EMBL/GenBank/DDBJ whole genome shotgun (WGS) entry which is preliminary data.</text>
</comment>
<dbReference type="Proteomes" id="UP000006431">
    <property type="component" value="Unassembled WGS sequence"/>
</dbReference>
<dbReference type="Gene3D" id="1.20.120.30">
    <property type="entry name" value="Aspartate receptor, ligand-binding domain"/>
    <property type="match status" value="1"/>
</dbReference>
<dbReference type="EMBL" id="AFRZ01000001">
    <property type="protein sequence ID" value="EHP29384.1"/>
    <property type="molecule type" value="Genomic_DNA"/>
</dbReference>
<gene>
    <name evidence="2" type="ORF">SMGD1_0857</name>
</gene>
<protein>
    <recommendedName>
        <fullName evidence="1">Chemoreceptor zinc-binding domain-containing protein</fullName>
    </recommendedName>
</protein>
<keyword evidence="3" id="KW-1185">Reference proteome</keyword>
<dbReference type="AlphaFoldDB" id="B6BM40"/>
<evidence type="ECO:0000313" key="3">
    <source>
        <dbReference type="Proteomes" id="UP000006431"/>
    </source>
</evidence>
<organism evidence="2 3">
    <name type="scientific">Sulfurimonas gotlandica (strain DSM 19862 / JCM 16533 / GD1)</name>
    <dbReference type="NCBI Taxonomy" id="929558"/>
    <lineage>
        <taxon>Bacteria</taxon>
        <taxon>Pseudomonadati</taxon>
        <taxon>Campylobacterota</taxon>
        <taxon>Epsilonproteobacteria</taxon>
        <taxon>Campylobacterales</taxon>
        <taxon>Sulfurimonadaceae</taxon>
        <taxon>Sulfurimonas</taxon>
    </lineage>
</organism>
<evidence type="ECO:0000313" key="2">
    <source>
        <dbReference type="EMBL" id="EHP29384.1"/>
    </source>
</evidence>
<dbReference type="Pfam" id="PF13682">
    <property type="entry name" value="CZB"/>
    <property type="match status" value="1"/>
</dbReference>
<reference evidence="2 3" key="1">
    <citation type="journal article" date="2012" name="Proc. Natl. Acad. Sci. U.S.A.">
        <title>Genome and physiology of a model Epsilonproteobacterium responsible for sulfide detoxification in marine oxygen depletion zones.</title>
        <authorList>
            <person name="Grote J."/>
            <person name="Schott T."/>
            <person name="Bruckner C.G."/>
            <person name="Glockner F.O."/>
            <person name="Jost G."/>
            <person name="Teeling H."/>
            <person name="Labrenz M."/>
            <person name="Jurgens K."/>
        </authorList>
    </citation>
    <scope>NUCLEOTIDE SEQUENCE [LARGE SCALE GENOMIC DNA]</scope>
    <source>
        <strain evidence="2 3">GD1</strain>
    </source>
</reference>
<accession>H1FX74</accession>
<sequence>MDKVKTLESIQNARRAHEAQMTKIKAAIDGEKVDNPTAVAKTKCAFGQWLYDDENHLRDILGSLFYDNMEVLHARWHSEYLRVFEIFFKDQKKGFLSKILGSSKISEMELDRAKLYYSELQATTQELLKALGSSERRIGALPESKFY</sequence>
<proteinExistence type="predicted"/>
<dbReference type="PATRIC" id="fig|929558.5.peg.856"/>
<evidence type="ECO:0000259" key="1">
    <source>
        <dbReference type="Pfam" id="PF13682"/>
    </source>
</evidence>
<accession>B6BM40</accession>
<dbReference type="HOGENOM" id="CLU_124325_0_0_7"/>
<feature type="domain" description="Chemoreceptor zinc-binding" evidence="1">
    <location>
        <begin position="17"/>
        <end position="78"/>
    </location>
</feature>
<dbReference type="eggNOG" id="ENOG5032MYU">
    <property type="taxonomic scope" value="Bacteria"/>
</dbReference>
<dbReference type="InterPro" id="IPR025991">
    <property type="entry name" value="Chemoreceptor_zinc-bind_dom"/>
</dbReference>
<dbReference type="OrthoDB" id="5342522at2"/>